<comment type="caution">
    <text evidence="2">The sequence shown here is derived from an EMBL/GenBank/DDBJ whole genome shotgun (WGS) entry which is preliminary data.</text>
</comment>
<accession>A0A0F9UAV3</accession>
<sequence length="108" mass="11116">MLRSCVIAAVLLAWTGSAGSGDPVMIRTVTMDGIVGTAYYSTVEQGYRFIGGSPRNGIVTADAPIAVSSLDEAENAAAREASSMTMPKKSASDQGQAGENDEDVQQGS</sequence>
<feature type="region of interest" description="Disordered" evidence="1">
    <location>
        <begin position="74"/>
        <end position="108"/>
    </location>
</feature>
<protein>
    <submittedName>
        <fullName evidence="2">Uncharacterized protein</fullName>
    </submittedName>
</protein>
<dbReference type="EMBL" id="LAZR01000170">
    <property type="protein sequence ID" value="KKN84507.1"/>
    <property type="molecule type" value="Genomic_DNA"/>
</dbReference>
<name>A0A0F9UAV3_9ZZZZ</name>
<reference evidence="2" key="1">
    <citation type="journal article" date="2015" name="Nature">
        <title>Complex archaea that bridge the gap between prokaryotes and eukaryotes.</title>
        <authorList>
            <person name="Spang A."/>
            <person name="Saw J.H."/>
            <person name="Jorgensen S.L."/>
            <person name="Zaremba-Niedzwiedzka K."/>
            <person name="Martijn J."/>
            <person name="Lind A.E."/>
            <person name="van Eijk R."/>
            <person name="Schleper C."/>
            <person name="Guy L."/>
            <person name="Ettema T.J."/>
        </authorList>
    </citation>
    <scope>NUCLEOTIDE SEQUENCE</scope>
</reference>
<evidence type="ECO:0000256" key="1">
    <source>
        <dbReference type="SAM" id="MobiDB-lite"/>
    </source>
</evidence>
<feature type="compositionally biased region" description="Acidic residues" evidence="1">
    <location>
        <begin position="99"/>
        <end position="108"/>
    </location>
</feature>
<proteinExistence type="predicted"/>
<organism evidence="2">
    <name type="scientific">marine sediment metagenome</name>
    <dbReference type="NCBI Taxonomy" id="412755"/>
    <lineage>
        <taxon>unclassified sequences</taxon>
        <taxon>metagenomes</taxon>
        <taxon>ecological metagenomes</taxon>
    </lineage>
</organism>
<gene>
    <name evidence="2" type="ORF">LCGC14_0287730</name>
</gene>
<evidence type="ECO:0000313" key="2">
    <source>
        <dbReference type="EMBL" id="KKN84507.1"/>
    </source>
</evidence>
<dbReference type="AlphaFoldDB" id="A0A0F9UAV3"/>